<keyword evidence="1" id="KW-0472">Membrane</keyword>
<gene>
    <name evidence="2" type="ORF">ACFQ11_00315</name>
</gene>
<feature type="transmembrane region" description="Helical" evidence="1">
    <location>
        <begin position="107"/>
        <end position="127"/>
    </location>
</feature>
<dbReference type="Proteomes" id="UP001596972">
    <property type="component" value="Unassembled WGS sequence"/>
</dbReference>
<keyword evidence="1" id="KW-0812">Transmembrane</keyword>
<dbReference type="InterPro" id="IPR013901">
    <property type="entry name" value="Anthrone_oxy"/>
</dbReference>
<dbReference type="EMBL" id="JBHTJA010000001">
    <property type="protein sequence ID" value="MFD0898837.1"/>
    <property type="molecule type" value="Genomic_DNA"/>
</dbReference>
<comment type="caution">
    <text evidence="2">The sequence shown here is derived from an EMBL/GenBank/DDBJ whole genome shotgun (WGS) entry which is preliminary data.</text>
</comment>
<sequence>MLELTLRDYGPQVYTQVRQVELVRLDDLASATLLPALIATAALIALTAGVRERRFWLVVAAFVLLVAAFLTSVTVNLPINSDQLDWSVQAPPPDWDGERDRWQVAHVVRTTAAVLAFGCLAAAALLGPPRARR</sequence>
<accession>A0ABW3EHP6</accession>
<keyword evidence="3" id="KW-1185">Reference proteome</keyword>
<feature type="transmembrane region" description="Helical" evidence="1">
    <location>
        <begin position="28"/>
        <end position="48"/>
    </location>
</feature>
<evidence type="ECO:0000256" key="1">
    <source>
        <dbReference type="SAM" id="Phobius"/>
    </source>
</evidence>
<dbReference type="RefSeq" id="WP_378295630.1">
    <property type="nucleotide sequence ID" value="NZ_JBHTJA010000001.1"/>
</dbReference>
<dbReference type="Pfam" id="PF08592">
    <property type="entry name" value="Anthrone_oxy"/>
    <property type="match status" value="1"/>
</dbReference>
<protein>
    <submittedName>
        <fullName evidence="2">Anthrone oxygenase family protein</fullName>
    </submittedName>
</protein>
<feature type="transmembrane region" description="Helical" evidence="1">
    <location>
        <begin position="55"/>
        <end position="79"/>
    </location>
</feature>
<reference evidence="3" key="1">
    <citation type="journal article" date="2019" name="Int. J. Syst. Evol. Microbiol.">
        <title>The Global Catalogue of Microorganisms (GCM) 10K type strain sequencing project: providing services to taxonomists for standard genome sequencing and annotation.</title>
        <authorList>
            <consortium name="The Broad Institute Genomics Platform"/>
            <consortium name="The Broad Institute Genome Sequencing Center for Infectious Disease"/>
            <person name="Wu L."/>
            <person name="Ma J."/>
        </authorList>
    </citation>
    <scope>NUCLEOTIDE SEQUENCE [LARGE SCALE GENOMIC DNA]</scope>
    <source>
        <strain evidence="3">JCM 31202</strain>
    </source>
</reference>
<name>A0ABW3EHP6_9ACTN</name>
<evidence type="ECO:0000313" key="2">
    <source>
        <dbReference type="EMBL" id="MFD0898837.1"/>
    </source>
</evidence>
<keyword evidence="1" id="KW-1133">Transmembrane helix</keyword>
<evidence type="ECO:0000313" key="3">
    <source>
        <dbReference type="Proteomes" id="UP001596972"/>
    </source>
</evidence>
<proteinExistence type="predicted"/>
<organism evidence="2 3">
    <name type="scientific">Actinomadura sediminis</name>
    <dbReference type="NCBI Taxonomy" id="1038904"/>
    <lineage>
        <taxon>Bacteria</taxon>
        <taxon>Bacillati</taxon>
        <taxon>Actinomycetota</taxon>
        <taxon>Actinomycetes</taxon>
        <taxon>Streptosporangiales</taxon>
        <taxon>Thermomonosporaceae</taxon>
        <taxon>Actinomadura</taxon>
    </lineage>
</organism>